<dbReference type="GO" id="GO:0046872">
    <property type="term" value="F:metal ion binding"/>
    <property type="evidence" value="ECO:0007669"/>
    <property type="project" value="UniProtKB-ARBA"/>
</dbReference>
<evidence type="ECO:0000313" key="1">
    <source>
        <dbReference type="EMBL" id="SVC29227.1"/>
    </source>
</evidence>
<accession>A0A382L2N4</accession>
<dbReference type="SUPFAM" id="SSF51197">
    <property type="entry name" value="Clavaminate synthase-like"/>
    <property type="match status" value="1"/>
</dbReference>
<dbReference type="Pfam" id="PF05721">
    <property type="entry name" value="PhyH"/>
    <property type="match status" value="1"/>
</dbReference>
<dbReference type="PANTHER" id="PTHR20883:SF48">
    <property type="entry name" value="ECTOINE DIOXYGENASE"/>
    <property type="match status" value="1"/>
</dbReference>
<organism evidence="1">
    <name type="scientific">marine metagenome</name>
    <dbReference type="NCBI Taxonomy" id="408172"/>
    <lineage>
        <taxon>unclassified sequences</taxon>
        <taxon>metagenomes</taxon>
        <taxon>ecological metagenomes</taxon>
    </lineage>
</organism>
<protein>
    <recommendedName>
        <fullName evidence="2">Phytanoyl-CoA dioxygenase family protein</fullName>
    </recommendedName>
</protein>
<gene>
    <name evidence="1" type="ORF">METZ01_LOCUS282081</name>
</gene>
<evidence type="ECO:0008006" key="2">
    <source>
        <dbReference type="Google" id="ProtNLM"/>
    </source>
</evidence>
<dbReference type="GO" id="GO:0016491">
    <property type="term" value="F:oxidoreductase activity"/>
    <property type="evidence" value="ECO:0007669"/>
    <property type="project" value="UniProtKB-ARBA"/>
</dbReference>
<dbReference type="EMBL" id="UINC01083477">
    <property type="protein sequence ID" value="SVC29227.1"/>
    <property type="molecule type" value="Genomic_DNA"/>
</dbReference>
<feature type="non-terminal residue" evidence="1">
    <location>
        <position position="266"/>
    </location>
</feature>
<dbReference type="PANTHER" id="PTHR20883">
    <property type="entry name" value="PHYTANOYL-COA DIOXYGENASE DOMAIN CONTAINING 1"/>
    <property type="match status" value="1"/>
</dbReference>
<sequence length="266" mass="29987">MDTSFTNRREDLAAARREDSDWSLLTRAEQIRSIELDGYVVLPEVLSGEQVEAIGEELDRLPTRGVDYSKRQRGCNDVQWTESPTAIDIIANPPVVDFLQALFGDELICTSCGYSVSDPGHPGIAIHTDAQPYGSKIFGLQASSPVLARVLYYLDYLTSECSPFKVIPRSHLSLHRDANPYHRYLSHPGERLITCRAGSAVVINQKVFHGNYPNHSDTSRRMYAIAYRPAWAGPIDDIEDRDPSREATLPEHIRPYFRSLNTRPIE</sequence>
<dbReference type="InterPro" id="IPR008775">
    <property type="entry name" value="Phytyl_CoA_dOase-like"/>
</dbReference>
<name>A0A382L2N4_9ZZZZ</name>
<dbReference type="AlphaFoldDB" id="A0A382L2N4"/>
<proteinExistence type="predicted"/>
<dbReference type="Gene3D" id="2.60.120.620">
    <property type="entry name" value="q2cbj1_9rhob like domain"/>
    <property type="match status" value="1"/>
</dbReference>
<reference evidence="1" key="1">
    <citation type="submission" date="2018-05" db="EMBL/GenBank/DDBJ databases">
        <authorList>
            <person name="Lanie J.A."/>
            <person name="Ng W.-L."/>
            <person name="Kazmierczak K.M."/>
            <person name="Andrzejewski T.M."/>
            <person name="Davidsen T.M."/>
            <person name="Wayne K.J."/>
            <person name="Tettelin H."/>
            <person name="Glass J.I."/>
            <person name="Rusch D."/>
            <person name="Podicherti R."/>
            <person name="Tsui H.-C.T."/>
            <person name="Winkler M.E."/>
        </authorList>
    </citation>
    <scope>NUCLEOTIDE SEQUENCE</scope>
</reference>